<keyword evidence="2" id="KW-1185">Reference proteome</keyword>
<accession>A0A4Y2U720</accession>
<gene>
    <name evidence="1" type="ORF">AVEN_78280_1</name>
</gene>
<name>A0A4Y2U720_ARAVE</name>
<proteinExistence type="predicted"/>
<evidence type="ECO:0000313" key="1">
    <source>
        <dbReference type="EMBL" id="GBO07387.1"/>
    </source>
</evidence>
<reference evidence="1 2" key="1">
    <citation type="journal article" date="2019" name="Sci. Rep.">
        <title>Orb-weaving spider Araneus ventricosus genome elucidates the spidroin gene catalogue.</title>
        <authorList>
            <person name="Kono N."/>
            <person name="Nakamura H."/>
            <person name="Ohtoshi R."/>
            <person name="Moran D.A.P."/>
            <person name="Shinohara A."/>
            <person name="Yoshida Y."/>
            <person name="Fujiwara M."/>
            <person name="Mori M."/>
            <person name="Tomita M."/>
            <person name="Arakawa K."/>
        </authorList>
    </citation>
    <scope>NUCLEOTIDE SEQUENCE [LARGE SCALE GENOMIC DNA]</scope>
</reference>
<protein>
    <submittedName>
        <fullName evidence="1">Uncharacterized protein</fullName>
    </submittedName>
</protein>
<organism evidence="1 2">
    <name type="scientific">Araneus ventricosus</name>
    <name type="common">Orbweaver spider</name>
    <name type="synonym">Epeira ventricosa</name>
    <dbReference type="NCBI Taxonomy" id="182803"/>
    <lineage>
        <taxon>Eukaryota</taxon>
        <taxon>Metazoa</taxon>
        <taxon>Ecdysozoa</taxon>
        <taxon>Arthropoda</taxon>
        <taxon>Chelicerata</taxon>
        <taxon>Arachnida</taxon>
        <taxon>Araneae</taxon>
        <taxon>Araneomorphae</taxon>
        <taxon>Entelegynae</taxon>
        <taxon>Araneoidea</taxon>
        <taxon>Araneidae</taxon>
        <taxon>Araneus</taxon>
    </lineage>
</organism>
<evidence type="ECO:0000313" key="2">
    <source>
        <dbReference type="Proteomes" id="UP000499080"/>
    </source>
</evidence>
<dbReference type="Proteomes" id="UP000499080">
    <property type="component" value="Unassembled WGS sequence"/>
</dbReference>
<sequence length="107" mass="12497">MLISLQYKDILCSSKPLYNNVFFKSQNHFLPLQQYFMEDKQTDNDEHSKNGDISDAEDCGLSLQKYLTVLEEKSGKMSGINVEESLTADDDLMFLQELDIDRRRYFV</sequence>
<dbReference type="EMBL" id="BGPR01033452">
    <property type="protein sequence ID" value="GBO07387.1"/>
    <property type="molecule type" value="Genomic_DNA"/>
</dbReference>
<dbReference type="AlphaFoldDB" id="A0A4Y2U720"/>
<comment type="caution">
    <text evidence="1">The sequence shown here is derived from an EMBL/GenBank/DDBJ whole genome shotgun (WGS) entry which is preliminary data.</text>
</comment>